<feature type="region of interest" description="Disordered" evidence="1">
    <location>
        <begin position="1"/>
        <end position="21"/>
    </location>
</feature>
<organism evidence="2 3">
    <name type="scientific">Rhodococcus ruber</name>
    <dbReference type="NCBI Taxonomy" id="1830"/>
    <lineage>
        <taxon>Bacteria</taxon>
        <taxon>Bacillati</taxon>
        <taxon>Actinomycetota</taxon>
        <taxon>Actinomycetes</taxon>
        <taxon>Mycobacteriales</taxon>
        <taxon>Nocardiaceae</taxon>
        <taxon>Rhodococcus</taxon>
    </lineage>
</organism>
<name>A0A098BF19_9NOCA</name>
<protein>
    <submittedName>
        <fullName evidence="2">Uncharacterized protein</fullName>
    </submittedName>
</protein>
<feature type="compositionally biased region" description="Basic and acidic residues" evidence="1">
    <location>
        <begin position="60"/>
        <end position="75"/>
    </location>
</feature>
<evidence type="ECO:0000313" key="2">
    <source>
        <dbReference type="EMBL" id="CDZ87309.1"/>
    </source>
</evidence>
<dbReference type="AlphaFoldDB" id="A0A098BF19"/>
<accession>A0A098BF19</accession>
<feature type="region of interest" description="Disordered" evidence="1">
    <location>
        <begin position="53"/>
        <end position="75"/>
    </location>
</feature>
<feature type="compositionally biased region" description="Polar residues" evidence="1">
    <location>
        <begin position="1"/>
        <end position="11"/>
    </location>
</feature>
<reference evidence="2 3" key="1">
    <citation type="journal article" date="2014" name="Genome Announc.">
        <title>Draft Genome Sequence of Propane- and Butane-Oxidizing Actinobacterium Rhodococcus ruber IEGM 231.</title>
        <authorList>
            <person name="Ivshina I.B."/>
            <person name="Kuyukina M.S."/>
            <person name="Krivoruchko A.V."/>
            <person name="Barbe V."/>
            <person name="Fischer C."/>
        </authorList>
    </citation>
    <scope>NUCLEOTIDE SEQUENCE [LARGE SCALE GENOMIC DNA]</scope>
</reference>
<dbReference type="EMBL" id="CCSD01000032">
    <property type="protein sequence ID" value="CDZ87309.1"/>
    <property type="molecule type" value="Genomic_DNA"/>
</dbReference>
<evidence type="ECO:0000313" key="3">
    <source>
        <dbReference type="Proteomes" id="UP000042997"/>
    </source>
</evidence>
<dbReference type="Proteomes" id="UP000042997">
    <property type="component" value="Unassembled WGS sequence"/>
</dbReference>
<gene>
    <name evidence="2" type="ORF">RHRU231_230137</name>
</gene>
<evidence type="ECO:0000256" key="1">
    <source>
        <dbReference type="SAM" id="MobiDB-lite"/>
    </source>
</evidence>
<proteinExistence type="predicted"/>
<sequence length="75" mass="8348">MSITAPTTHPAESTEWLARPRPTRLDAGARIAWLAWVLGSIRWAPALCVPPRPRAGSDTTIDHDPFLEPHRRPTT</sequence>